<dbReference type="STRING" id="331657.A0A4U0WGD6"/>
<dbReference type="InterPro" id="IPR011050">
    <property type="entry name" value="Pectin_lyase_fold/virulence"/>
</dbReference>
<evidence type="ECO:0000259" key="2">
    <source>
        <dbReference type="Pfam" id="PF12708"/>
    </source>
</evidence>
<accession>A0A4U0WGD6</accession>
<dbReference type="InterPro" id="IPR024535">
    <property type="entry name" value="RHGA/B-epi-like_pectate_lyase"/>
</dbReference>
<dbReference type="InterPro" id="IPR039279">
    <property type="entry name" value="QRT3-like"/>
</dbReference>
<dbReference type="EMBL" id="NAJN01001796">
    <property type="protein sequence ID" value="TKA61156.1"/>
    <property type="molecule type" value="Genomic_DNA"/>
</dbReference>
<organism evidence="3 4">
    <name type="scientific">Cryomyces minteri</name>
    <dbReference type="NCBI Taxonomy" id="331657"/>
    <lineage>
        <taxon>Eukaryota</taxon>
        <taxon>Fungi</taxon>
        <taxon>Dikarya</taxon>
        <taxon>Ascomycota</taxon>
        <taxon>Pezizomycotina</taxon>
        <taxon>Dothideomycetes</taxon>
        <taxon>Dothideomycetes incertae sedis</taxon>
        <taxon>Cryomyces</taxon>
    </lineage>
</organism>
<sequence>MRATRVLLPLWACVSGAVAQHVHYRIPEVEEHVHSMLAEFAQYTNYHAPTNTKGFARPTHVPKPAGCAPYWMENIKHQGIAAFNANPAGYQVFRNVKDFGAVGDGVTDDTAAIQAAITTGGRCAPVVCGSSTTTPAVVYFPSGTYLISKSIIDYYYTQIIGNLNCLPTIRAAANFTGGLGMLDGDQYGANGLGFGATNVFWRQVRNFIFDMTLVNATSAITGIHWPTAQATSLQNIVFQMSSDKGTQHQAVFIESGSGGFMNDLVFYGGNNAMVLGNQQFTMRNLIFYNAVTAINQLWDWGWTYKNVNINNCSVGLNMSSGGRTAQSVGSVTFIDSSISNTPIGIITAHDATSQPPTAGSLILENVKLNNVPTAVQGPGATVALAGTTGASTIAAWGEGHSYTPDGPTNFEGPIAPNPRPGVLLSGDKYYERSKPQYENYDLNDIISVRSAGAAGDGKTDDTDILNKLLARAANSRKLLFFDHGDYKVTGTLYIPPGSMIVGESYSVILAAGPYFSDMANPKPVVQVGKTGQSGRIEWSDMIVSTQGATAGAILVEWNLAAYGTPSGVWDVHTRIGGFAGSNLQLAQCPTTPTVATPPAPVNANCIAAFMSWHITRSAAGLYMENVWLWVADHDVEDPNLTQITIYAGRGLYDESSAGTVWLVGTAVEHHVLYEYQFANTKNVFAGQIQTETAYYQPNPNATIPFPAIASLNDPVFPAATGTTPSADGWGLRVIDSQNILVYGAGLYSFFNNYSTTCSNQGNGEVCQNRILSIEGSASNVNVYNLNTVGTTYQITRNGVDVAKYSDNLDGFVDTIALYRSG</sequence>
<evidence type="ECO:0000256" key="1">
    <source>
        <dbReference type="SAM" id="SignalP"/>
    </source>
</evidence>
<keyword evidence="1" id="KW-0732">Signal</keyword>
<dbReference type="CDD" id="cd23668">
    <property type="entry name" value="GH55_beta13glucanase-like"/>
    <property type="match status" value="1"/>
</dbReference>
<dbReference type="OrthoDB" id="1046782at2759"/>
<gene>
    <name evidence="3" type="ORF">B0A49_12819</name>
</gene>
<feature type="signal peptide" evidence="1">
    <location>
        <begin position="1"/>
        <end position="19"/>
    </location>
</feature>
<feature type="chain" id="PRO_5020936409" description="Rhamnogalacturonase A/B/Epimerase-like pectate lyase domain-containing protein" evidence="1">
    <location>
        <begin position="20"/>
        <end position="821"/>
    </location>
</feature>
<dbReference type="SUPFAM" id="SSF51126">
    <property type="entry name" value="Pectin lyase-like"/>
    <property type="match status" value="2"/>
</dbReference>
<reference evidence="3 4" key="1">
    <citation type="submission" date="2017-03" db="EMBL/GenBank/DDBJ databases">
        <title>Genomes of endolithic fungi from Antarctica.</title>
        <authorList>
            <person name="Coleine C."/>
            <person name="Masonjones S."/>
            <person name="Stajich J.E."/>
        </authorList>
    </citation>
    <scope>NUCLEOTIDE SEQUENCE [LARGE SCALE GENOMIC DNA]</scope>
    <source>
        <strain evidence="3 4">CCFEE 5187</strain>
    </source>
</reference>
<dbReference type="PANTHER" id="PTHR33928">
    <property type="entry name" value="POLYGALACTURONASE QRT3"/>
    <property type="match status" value="1"/>
</dbReference>
<dbReference type="InterPro" id="IPR012334">
    <property type="entry name" value="Pectin_lyas_fold"/>
</dbReference>
<protein>
    <recommendedName>
        <fullName evidence="2">Rhamnogalacturonase A/B/Epimerase-like pectate lyase domain-containing protein</fullName>
    </recommendedName>
</protein>
<evidence type="ECO:0000313" key="3">
    <source>
        <dbReference type="EMBL" id="TKA61156.1"/>
    </source>
</evidence>
<comment type="caution">
    <text evidence="3">The sequence shown here is derived from an EMBL/GenBank/DDBJ whole genome shotgun (WGS) entry which is preliminary data.</text>
</comment>
<dbReference type="AlphaFoldDB" id="A0A4U0WGD6"/>
<keyword evidence="4" id="KW-1185">Reference proteome</keyword>
<proteinExistence type="predicted"/>
<feature type="domain" description="Rhamnogalacturonase A/B/Epimerase-like pectate lyase" evidence="2">
    <location>
        <begin position="446"/>
        <end position="511"/>
    </location>
</feature>
<dbReference type="PANTHER" id="PTHR33928:SF2">
    <property type="entry name" value="PECTATE LYASE SUPERFAMILY PROTEIN DOMAIN-CONTAINING PROTEIN-RELATED"/>
    <property type="match status" value="1"/>
</dbReference>
<dbReference type="FunFam" id="2.160.20.10:FF:000026">
    <property type="entry name" value="Exo-beta-1,3-glucanase Exg0"/>
    <property type="match status" value="1"/>
</dbReference>
<dbReference type="GO" id="GO:0004650">
    <property type="term" value="F:polygalacturonase activity"/>
    <property type="evidence" value="ECO:0007669"/>
    <property type="project" value="InterPro"/>
</dbReference>
<evidence type="ECO:0000313" key="4">
    <source>
        <dbReference type="Proteomes" id="UP000308768"/>
    </source>
</evidence>
<dbReference type="Pfam" id="PF12708">
    <property type="entry name" value="Pect-lyase_RHGA_epim"/>
    <property type="match status" value="2"/>
</dbReference>
<dbReference type="Proteomes" id="UP000308768">
    <property type="component" value="Unassembled WGS sequence"/>
</dbReference>
<dbReference type="FunFam" id="2.160.20.10:FF:000023">
    <property type="entry name" value="Exo-beta-1,3-glucanase Exg0"/>
    <property type="match status" value="1"/>
</dbReference>
<name>A0A4U0WGD6_9PEZI</name>
<feature type="domain" description="Rhamnogalacturonase A/B/Epimerase-like pectate lyase" evidence="2">
    <location>
        <begin position="93"/>
        <end position="317"/>
    </location>
</feature>
<dbReference type="Gene3D" id="2.160.20.10">
    <property type="entry name" value="Single-stranded right-handed beta-helix, Pectin lyase-like"/>
    <property type="match status" value="2"/>
</dbReference>